<dbReference type="SUPFAM" id="SSF89000">
    <property type="entry name" value="post-HMGL domain-like"/>
    <property type="match status" value="1"/>
</dbReference>
<evidence type="ECO:0000313" key="13">
    <source>
        <dbReference type="Proteomes" id="UP000032420"/>
    </source>
</evidence>
<dbReference type="GO" id="GO:0003852">
    <property type="term" value="F:2-isopropylmalate synthase activity"/>
    <property type="evidence" value="ECO:0007669"/>
    <property type="project" value="UniProtKB-UniRule"/>
</dbReference>
<comment type="cofactor">
    <cofactor evidence="10">
        <name>Mg(2+)</name>
        <dbReference type="ChEBI" id="CHEBI:18420"/>
    </cofactor>
</comment>
<name>A0A078KAU8_9GAMM</name>
<sequence length="561" mass="63654">MKTSIHFASSFKKYRSFPNVHINRTWPSNIINKAPIWASVDMRDGNQSLIDPMDVERKKRFFEMLVHIGFKQIEVGFPSASQIDFDFIRVLIEESMIPDNIIIQVLTPARASLIKRTFEAIKGVKKAIVHLYNATSPLFRNLVLKLDKQSCKNLAVHHTALIANLMKLHPETNWIFQYSPEHFTTTERDFSIDVCETVMDTFGATVDKPVIINLPATVEVSTPNIYADQIEWFCSHISERNRAIISLHPHNDRGTGIAAAELGIMAGADRIEGTLFGNGERTGNVDIVTIAMNLYTQGIDPELDFSNVKLIMREVEYCNQLPIHPRHPYVGELVFTAFSGTHQDAIKKGLDKRCNDINSENLWEVPYLPVDPIDLGRSYKAVIRVNSQSGKGGISYILEQDYGIILPRRLSIEFSKIVKEIADKTGKEITSEMIHTTFFEEYCRDIPYRLLLIKINNIGKIKISAIIKNYQNGKKYYLNGLGIEPVSVFTNALIKNNFDISVIDYKESYRGAESITFIEIREKSIDTYGVGFHTNTTISAIMAIISAINSNYIKFNFNKII</sequence>
<dbReference type="InterPro" id="IPR005668">
    <property type="entry name" value="IPM_Synthase"/>
</dbReference>
<dbReference type="InterPro" id="IPR000891">
    <property type="entry name" value="PYR_CT"/>
</dbReference>
<evidence type="ECO:0000256" key="2">
    <source>
        <dbReference type="ARBA" id="ARBA00004689"/>
    </source>
</evidence>
<evidence type="ECO:0000256" key="4">
    <source>
        <dbReference type="ARBA" id="ARBA00012973"/>
    </source>
</evidence>
<keyword evidence="13" id="KW-1185">Reference proteome</keyword>
<evidence type="ECO:0000256" key="10">
    <source>
        <dbReference type="HAMAP-Rule" id="MF_00572"/>
    </source>
</evidence>
<dbReference type="PANTHER" id="PTHR46911">
    <property type="match status" value="1"/>
</dbReference>
<dbReference type="EC" id="2.3.3.13" evidence="4 10"/>
<dbReference type="HAMAP" id="MF_00572">
    <property type="entry name" value="LeuA_type2"/>
    <property type="match status" value="1"/>
</dbReference>
<gene>
    <name evidence="10 12" type="primary">leuA</name>
    <name evidence="12" type="ORF">CEM_034</name>
</gene>
<dbReference type="Pfam" id="PF22615">
    <property type="entry name" value="IPMS_D2"/>
    <property type="match status" value="1"/>
</dbReference>
<feature type="domain" description="Pyruvate carboxyltransferase" evidence="11">
    <location>
        <begin position="35"/>
        <end position="309"/>
    </location>
</feature>
<dbReference type="InterPro" id="IPR039371">
    <property type="entry name" value="LeuA_N_DRE-TIM"/>
</dbReference>
<evidence type="ECO:0000256" key="6">
    <source>
        <dbReference type="ARBA" id="ARBA00022605"/>
    </source>
</evidence>
<evidence type="ECO:0000259" key="11">
    <source>
        <dbReference type="PROSITE" id="PS50991"/>
    </source>
</evidence>
<dbReference type="Gene3D" id="3.30.160.270">
    <property type="match status" value="1"/>
</dbReference>
<evidence type="ECO:0000313" key="12">
    <source>
        <dbReference type="EMBL" id="CDZ16306.1"/>
    </source>
</evidence>
<dbReference type="NCBIfam" id="TIGR00970">
    <property type="entry name" value="leuA_yeast"/>
    <property type="match status" value="1"/>
</dbReference>
<organism evidence="12 13">
    <name type="scientific">Candidatus Johnevansia muelleri</name>
    <dbReference type="NCBI Taxonomy" id="1495769"/>
    <lineage>
        <taxon>Bacteria</taxon>
        <taxon>Pseudomonadati</taxon>
        <taxon>Pseudomonadota</taxon>
        <taxon>Gammaproteobacteria</taxon>
        <taxon>Candidatus Johnevansiales</taxon>
        <taxon>Candidatus Johnevansiaceae</taxon>
        <taxon>Candidatus Johnevansia</taxon>
    </lineage>
</organism>
<comment type="pathway">
    <text evidence="2 10">Amino-acid biosynthesis; L-leucine biosynthesis; L-leucine from 3-methyl-2-oxobutanoate: step 1/4.</text>
</comment>
<comment type="subunit">
    <text evidence="10">Homodimer.</text>
</comment>
<comment type="function">
    <text evidence="10">Catalyzes the condensation of the acetyl group of acetyl-CoA with 3-methyl-2-oxobutanoate (2-ketoisovalerate) to form 3-carboxy-3-hydroxy-4-methylpentanoate (2-isopropylmalate).</text>
</comment>
<comment type="subcellular location">
    <subcellularLocation>
        <location evidence="10">Cytoplasm</location>
    </subcellularLocation>
</comment>
<dbReference type="PROSITE" id="PS50991">
    <property type="entry name" value="PYR_CT"/>
    <property type="match status" value="1"/>
</dbReference>
<dbReference type="PROSITE" id="PS00816">
    <property type="entry name" value="AIPM_HOMOCIT_SYNTH_2"/>
    <property type="match status" value="1"/>
</dbReference>
<dbReference type="InterPro" id="IPR036230">
    <property type="entry name" value="LeuA_allosteric_dom_sf"/>
</dbReference>
<proteinExistence type="inferred from homology"/>
<dbReference type="GO" id="GO:0009098">
    <property type="term" value="P:L-leucine biosynthetic process"/>
    <property type="evidence" value="ECO:0007669"/>
    <property type="project" value="UniProtKB-UniRule"/>
</dbReference>
<feature type="binding site" evidence="10">
    <location>
        <position position="284"/>
    </location>
    <ligand>
        <name>Mg(2+)</name>
        <dbReference type="ChEBI" id="CHEBI:18420"/>
    </ligand>
</feature>
<keyword evidence="10" id="KW-0460">Magnesium</keyword>
<evidence type="ECO:0000256" key="7">
    <source>
        <dbReference type="ARBA" id="ARBA00022679"/>
    </source>
</evidence>
<dbReference type="PANTHER" id="PTHR46911:SF1">
    <property type="entry name" value="2-ISOPROPYLMALATE SYNTHASE"/>
    <property type="match status" value="1"/>
</dbReference>
<dbReference type="UniPathway" id="UPA00048">
    <property type="reaction ID" value="UER00070"/>
</dbReference>
<dbReference type="HOGENOM" id="CLU_004588_3_0_6"/>
<evidence type="ECO:0000256" key="3">
    <source>
        <dbReference type="ARBA" id="ARBA00009767"/>
    </source>
</evidence>
<feature type="binding site" evidence="10">
    <location>
        <position position="250"/>
    </location>
    <ligand>
        <name>Mg(2+)</name>
        <dbReference type="ChEBI" id="CHEBI:18420"/>
    </ligand>
</feature>
<dbReference type="GO" id="GO:0005737">
    <property type="term" value="C:cytoplasm"/>
    <property type="evidence" value="ECO:0007669"/>
    <property type="project" value="UniProtKB-SubCell"/>
</dbReference>
<dbReference type="GO" id="GO:0000287">
    <property type="term" value="F:magnesium ion binding"/>
    <property type="evidence" value="ECO:0007669"/>
    <property type="project" value="UniProtKB-UniRule"/>
</dbReference>
<comment type="similarity">
    <text evidence="3 10">Belongs to the alpha-IPM synthase/homocitrate synthase family. LeuA type 2 subfamily.</text>
</comment>
<dbReference type="Pfam" id="PF00682">
    <property type="entry name" value="HMGL-like"/>
    <property type="match status" value="1"/>
</dbReference>
<keyword evidence="9 10" id="KW-0100">Branched-chain amino acid biosynthesis</keyword>
<dbReference type="InterPro" id="IPR013709">
    <property type="entry name" value="2-isopropylmalate_synth_dimer"/>
</dbReference>
<dbReference type="OrthoDB" id="9803573at2"/>
<dbReference type="InterPro" id="IPR002034">
    <property type="entry name" value="AIPM/Hcit_synth_CS"/>
</dbReference>
<dbReference type="GO" id="GO:0003985">
    <property type="term" value="F:acetyl-CoA C-acetyltransferase activity"/>
    <property type="evidence" value="ECO:0007669"/>
    <property type="project" value="UniProtKB-UniRule"/>
</dbReference>
<dbReference type="STRING" id="1495769.CEM_034"/>
<evidence type="ECO:0000256" key="5">
    <source>
        <dbReference type="ARBA" id="ARBA00022430"/>
    </source>
</evidence>
<protein>
    <recommendedName>
        <fullName evidence="4 10">2-isopropylmalate synthase</fullName>
        <ecNumber evidence="4 10">2.3.3.13</ecNumber>
    </recommendedName>
    <alternativeName>
        <fullName evidence="10">Alpha-IPM synthase</fullName>
    </alternativeName>
    <alternativeName>
        <fullName evidence="10">Alpha-isopropylmalate synthase</fullName>
    </alternativeName>
</protein>
<evidence type="ECO:0000256" key="8">
    <source>
        <dbReference type="ARBA" id="ARBA00022723"/>
    </source>
</evidence>
<dbReference type="Proteomes" id="UP000032420">
    <property type="component" value="Chromosome I"/>
</dbReference>
<dbReference type="InterPro" id="IPR013785">
    <property type="entry name" value="Aldolase_TIM"/>
</dbReference>
<dbReference type="SMART" id="SM00917">
    <property type="entry name" value="LeuA_dimer"/>
    <property type="match status" value="1"/>
</dbReference>
<feature type="binding site" evidence="10">
    <location>
        <position position="248"/>
    </location>
    <ligand>
        <name>Mg(2+)</name>
        <dbReference type="ChEBI" id="CHEBI:18420"/>
    </ligand>
</feature>
<dbReference type="CDD" id="cd07942">
    <property type="entry name" value="DRE_TIM_LeuA"/>
    <property type="match status" value="1"/>
</dbReference>
<evidence type="ECO:0000256" key="1">
    <source>
        <dbReference type="ARBA" id="ARBA00000064"/>
    </source>
</evidence>
<keyword evidence="10" id="KW-0963">Cytoplasm</keyword>
<keyword evidence="8 10" id="KW-0479">Metal-binding</keyword>
<dbReference type="SUPFAM" id="SSF110921">
    <property type="entry name" value="2-isopropylmalate synthase LeuA, allosteric (dimerisation) domain"/>
    <property type="match status" value="1"/>
</dbReference>
<keyword evidence="12" id="KW-0012">Acyltransferase</keyword>
<dbReference type="AlphaFoldDB" id="A0A078KAU8"/>
<dbReference type="EMBL" id="LM655252">
    <property type="protein sequence ID" value="CDZ16306.1"/>
    <property type="molecule type" value="Genomic_DNA"/>
</dbReference>
<comment type="catalytic activity">
    <reaction evidence="1 10">
        <text>3-methyl-2-oxobutanoate + acetyl-CoA + H2O = (2S)-2-isopropylmalate + CoA + H(+)</text>
        <dbReference type="Rhea" id="RHEA:21524"/>
        <dbReference type="ChEBI" id="CHEBI:1178"/>
        <dbReference type="ChEBI" id="CHEBI:11851"/>
        <dbReference type="ChEBI" id="CHEBI:15377"/>
        <dbReference type="ChEBI" id="CHEBI:15378"/>
        <dbReference type="ChEBI" id="CHEBI:57287"/>
        <dbReference type="ChEBI" id="CHEBI:57288"/>
        <dbReference type="EC" id="2.3.3.13"/>
    </reaction>
</comment>
<keyword evidence="6 10" id="KW-0028">Amino-acid biosynthesis</keyword>
<evidence type="ECO:0000256" key="9">
    <source>
        <dbReference type="ARBA" id="ARBA00023304"/>
    </source>
</evidence>
<dbReference type="Pfam" id="PF08502">
    <property type="entry name" value="LeuA_dimer"/>
    <property type="match status" value="1"/>
</dbReference>
<feature type="binding site" evidence="10">
    <location>
        <position position="44"/>
    </location>
    <ligand>
        <name>Mg(2+)</name>
        <dbReference type="ChEBI" id="CHEBI:18420"/>
    </ligand>
</feature>
<dbReference type="PATRIC" id="fig|1495769.3.peg.28"/>
<reference evidence="13" key="1">
    <citation type="submission" date="2014-07" db="EMBL/GenBank/DDBJ databases">
        <authorList>
            <person name="Santos-Garcia D."/>
        </authorList>
    </citation>
    <scope>NUCLEOTIDE SEQUENCE [LARGE SCALE GENOMIC DNA]</scope>
</reference>
<keyword evidence="7 10" id="KW-0808">Transferase</keyword>
<accession>A0A078KAU8</accession>
<dbReference type="Gene3D" id="3.20.20.70">
    <property type="entry name" value="Aldolase class I"/>
    <property type="match status" value="1"/>
</dbReference>
<dbReference type="NCBIfam" id="NF002991">
    <property type="entry name" value="PRK03739.1"/>
    <property type="match status" value="1"/>
</dbReference>
<keyword evidence="5 10" id="KW-0432">Leucine biosynthesis</keyword>
<dbReference type="SUPFAM" id="SSF51569">
    <property type="entry name" value="Aldolase"/>
    <property type="match status" value="1"/>
</dbReference>
<dbReference type="InterPro" id="IPR054692">
    <property type="entry name" value="LeuA-like_post-cat"/>
</dbReference>
<dbReference type="KEGG" id="eme:CEM_034"/>
<feature type="region of interest" description="Regulatory domain" evidence="10">
    <location>
        <begin position="445"/>
        <end position="561"/>
    </location>
</feature>